<dbReference type="PANTHER" id="PTHR39201">
    <property type="entry name" value="EXPORTED PROTEIN-RELATED"/>
    <property type="match status" value="1"/>
</dbReference>
<dbReference type="RefSeq" id="WP_317295879.1">
    <property type="nucleotide sequence ID" value="NZ_JABFFQ010000003.1"/>
</dbReference>
<dbReference type="Proteomes" id="UP001273768">
    <property type="component" value="Unassembled WGS sequence"/>
</dbReference>
<dbReference type="PROSITE" id="PS00201">
    <property type="entry name" value="FLAVODOXIN"/>
    <property type="match status" value="1"/>
</dbReference>
<comment type="caution">
    <text evidence="2">The sequence shown here is derived from an EMBL/GenBank/DDBJ whole genome shotgun (WGS) entry which is preliminary data.</text>
</comment>
<name>A0ABU3Z1L5_9EURY</name>
<proteinExistence type="predicted"/>
<dbReference type="SUPFAM" id="SSF52218">
    <property type="entry name" value="Flavoproteins"/>
    <property type="match status" value="1"/>
</dbReference>
<gene>
    <name evidence="2" type="ORF">HL657_05800</name>
</gene>
<reference evidence="2 3" key="1">
    <citation type="submission" date="2020-05" db="EMBL/GenBank/DDBJ databases">
        <title>Isolation and characterization of methanoarchaea from a cold seep at offshore SW Taiwan.</title>
        <authorList>
            <person name="Chen Y.-W."/>
            <person name="Chen S.-C."/>
            <person name="Lai M.-C."/>
        </authorList>
    </citation>
    <scope>NUCLEOTIDE SEQUENCE [LARGE SCALE GENOMIC DNA]</scope>
    <source>
        <strain evidence="2 3">YWC-01</strain>
    </source>
</reference>
<accession>A0ABU3Z1L5</accession>
<dbReference type="EMBL" id="JABFFQ010000003">
    <property type="protein sequence ID" value="MDV4342693.1"/>
    <property type="molecule type" value="Genomic_DNA"/>
</dbReference>
<dbReference type="PANTHER" id="PTHR39201:SF1">
    <property type="entry name" value="FLAVODOXIN-LIKE DOMAIN-CONTAINING PROTEIN"/>
    <property type="match status" value="1"/>
</dbReference>
<protein>
    <submittedName>
        <fullName evidence="2">ArsR family transcriptional regulator</fullName>
    </submittedName>
</protein>
<sequence length="165" mass="17100">MSVCIIYHSETGTTRAVAEQVATPIGADLIEVTDLAGYSKVGMYLKGAPRAAQGKKNEIEPAVIDVTGYGTVVIGTPVWAGNPTPAINAVINALVGIEGKDAVVFCTSRGAPRGTLERLEKMLADRGADVRGAVPLTAGDVKKLEAVDALADLVRAVGRKEETAV</sequence>
<feature type="domain" description="Flavodoxin-like" evidence="1">
    <location>
        <begin position="3"/>
        <end position="158"/>
    </location>
</feature>
<dbReference type="PROSITE" id="PS50902">
    <property type="entry name" value="FLAVODOXIN_LIKE"/>
    <property type="match status" value="1"/>
</dbReference>
<keyword evidence="3" id="KW-1185">Reference proteome</keyword>
<evidence type="ECO:0000313" key="2">
    <source>
        <dbReference type="EMBL" id="MDV4342693.1"/>
    </source>
</evidence>
<dbReference type="InterPro" id="IPR029039">
    <property type="entry name" value="Flavoprotein-like_sf"/>
</dbReference>
<evidence type="ECO:0000259" key="1">
    <source>
        <dbReference type="PROSITE" id="PS50902"/>
    </source>
</evidence>
<dbReference type="InterPro" id="IPR001226">
    <property type="entry name" value="Flavodoxin_CS"/>
</dbReference>
<dbReference type="Gene3D" id="3.40.50.360">
    <property type="match status" value="1"/>
</dbReference>
<dbReference type="Pfam" id="PF12682">
    <property type="entry name" value="Flavodoxin_4"/>
    <property type="match status" value="1"/>
</dbReference>
<organism evidence="2 3">
    <name type="scientific">Methanoculleus nereidis</name>
    <dbReference type="NCBI Taxonomy" id="2735141"/>
    <lineage>
        <taxon>Archaea</taxon>
        <taxon>Methanobacteriati</taxon>
        <taxon>Methanobacteriota</taxon>
        <taxon>Stenosarchaea group</taxon>
        <taxon>Methanomicrobia</taxon>
        <taxon>Methanomicrobiales</taxon>
        <taxon>Methanomicrobiaceae</taxon>
        <taxon>Methanoculleus</taxon>
    </lineage>
</organism>
<evidence type="ECO:0000313" key="3">
    <source>
        <dbReference type="Proteomes" id="UP001273768"/>
    </source>
</evidence>
<dbReference type="InterPro" id="IPR008254">
    <property type="entry name" value="Flavodoxin/NO_synth"/>
</dbReference>